<dbReference type="PANTHER" id="PTHR13395:SF6">
    <property type="entry name" value="SISTER CHROMATID COHESION PROTEIN DCC1"/>
    <property type="match status" value="1"/>
</dbReference>
<dbReference type="GO" id="GO:0031390">
    <property type="term" value="C:Ctf18 RFC-like complex"/>
    <property type="evidence" value="ECO:0007669"/>
    <property type="project" value="InterPro"/>
</dbReference>
<protein>
    <recommendedName>
        <fullName evidence="5">Sister chromatid cohesion protein DCC1</fullName>
    </recommendedName>
</protein>
<dbReference type="AlphaFoldDB" id="A0A1Z5K2C8"/>
<dbReference type="GO" id="GO:0034088">
    <property type="term" value="P:maintenance of mitotic sister chromatid cohesion"/>
    <property type="evidence" value="ECO:0007669"/>
    <property type="project" value="TreeGrafter"/>
</dbReference>
<accession>A0A1Z5K2C8</accession>
<keyword evidence="4" id="KW-1185">Reference proteome</keyword>
<comment type="similarity">
    <text evidence="1">Belongs to the DCC1 family.</text>
</comment>
<evidence type="ECO:0000313" key="3">
    <source>
        <dbReference type="EMBL" id="GAX20276.1"/>
    </source>
</evidence>
<dbReference type="GO" id="GO:0006260">
    <property type="term" value="P:DNA replication"/>
    <property type="evidence" value="ECO:0007669"/>
    <property type="project" value="UniProtKB-KW"/>
</dbReference>
<sequence>MDLSKLSNDGKPNLLTLPRADLQGNTASSFRMMQLPIGWKAEDLADSQFISKPQQQVALVSEAKEMSFLVSNVQSSNCFVLIPPPDETDEEPVAKKAKSSSLRTIPTRLLKPGGSGATFLELRVKVLKVTDLQSALAHAILDRDEENHASPMTIDALAKELQHSKMEIRKGLLAMERAFVTSNESVYLLSEEIQMIVQHAIVSTLAEDCEDYAGRGVHVESCVQAIVERMSPEERFRHDQDVIHYCLRRLAHPKSDANAEIIQLDVPKVAQWVARHLFSLQSTPWDESLFLTRWQSQTPGVGDAYRVSFDMLRGLAVHRGTLWKYLPADQIMTTGGSVEDAFTLLFEWKDCWELDELQPYLDAMVDATAISQGDLVLQYLKVTTETINGSSLKMCRKR</sequence>
<dbReference type="GO" id="GO:0000775">
    <property type="term" value="C:chromosome, centromeric region"/>
    <property type="evidence" value="ECO:0007669"/>
    <property type="project" value="TreeGrafter"/>
</dbReference>
<evidence type="ECO:0000256" key="1">
    <source>
        <dbReference type="ARBA" id="ARBA00007017"/>
    </source>
</evidence>
<organism evidence="3 4">
    <name type="scientific">Fistulifera solaris</name>
    <name type="common">Oleaginous diatom</name>
    <dbReference type="NCBI Taxonomy" id="1519565"/>
    <lineage>
        <taxon>Eukaryota</taxon>
        <taxon>Sar</taxon>
        <taxon>Stramenopiles</taxon>
        <taxon>Ochrophyta</taxon>
        <taxon>Bacillariophyta</taxon>
        <taxon>Bacillariophyceae</taxon>
        <taxon>Bacillariophycidae</taxon>
        <taxon>Naviculales</taxon>
        <taxon>Naviculaceae</taxon>
        <taxon>Fistulifera</taxon>
    </lineage>
</organism>
<dbReference type="PANTHER" id="PTHR13395">
    <property type="entry name" value="SISTER CHROMATID COHESION PROTEIN DCC1-RELATED"/>
    <property type="match status" value="1"/>
</dbReference>
<name>A0A1Z5K2C8_FISSO</name>
<comment type="caution">
    <text evidence="3">The sequence shown here is derived from an EMBL/GenBank/DDBJ whole genome shotgun (WGS) entry which is preliminary data.</text>
</comment>
<dbReference type="Pfam" id="PF09724">
    <property type="entry name" value="Dcc1"/>
    <property type="match status" value="1"/>
</dbReference>
<evidence type="ECO:0008006" key="5">
    <source>
        <dbReference type="Google" id="ProtNLM"/>
    </source>
</evidence>
<dbReference type="Proteomes" id="UP000198406">
    <property type="component" value="Unassembled WGS sequence"/>
</dbReference>
<dbReference type="EMBL" id="BDSP01000146">
    <property type="protein sequence ID" value="GAX20276.1"/>
    <property type="molecule type" value="Genomic_DNA"/>
</dbReference>
<dbReference type="OrthoDB" id="48517at2759"/>
<dbReference type="InterPro" id="IPR019128">
    <property type="entry name" value="Dcc1"/>
</dbReference>
<reference evidence="3 4" key="1">
    <citation type="journal article" date="2015" name="Plant Cell">
        <title>Oil accumulation by the oleaginous diatom Fistulifera solaris as revealed by the genome and transcriptome.</title>
        <authorList>
            <person name="Tanaka T."/>
            <person name="Maeda Y."/>
            <person name="Veluchamy A."/>
            <person name="Tanaka M."/>
            <person name="Abida H."/>
            <person name="Marechal E."/>
            <person name="Bowler C."/>
            <person name="Muto M."/>
            <person name="Sunaga Y."/>
            <person name="Tanaka M."/>
            <person name="Yoshino T."/>
            <person name="Taniguchi T."/>
            <person name="Fukuda Y."/>
            <person name="Nemoto M."/>
            <person name="Matsumoto M."/>
            <person name="Wong P.S."/>
            <person name="Aburatani S."/>
            <person name="Fujibuchi W."/>
        </authorList>
    </citation>
    <scope>NUCLEOTIDE SEQUENCE [LARGE SCALE GENOMIC DNA]</scope>
    <source>
        <strain evidence="3 4">JPCC DA0580</strain>
    </source>
</reference>
<dbReference type="InParanoid" id="A0A1Z5K2C8"/>
<evidence type="ECO:0000313" key="4">
    <source>
        <dbReference type="Proteomes" id="UP000198406"/>
    </source>
</evidence>
<evidence type="ECO:0000256" key="2">
    <source>
        <dbReference type="ARBA" id="ARBA00022705"/>
    </source>
</evidence>
<gene>
    <name evidence="3" type="ORF">FisN_6Hh227</name>
</gene>
<dbReference type="GO" id="GO:0000785">
    <property type="term" value="C:chromatin"/>
    <property type="evidence" value="ECO:0007669"/>
    <property type="project" value="TreeGrafter"/>
</dbReference>
<proteinExistence type="inferred from homology"/>
<keyword evidence="2" id="KW-0235">DNA replication</keyword>